<feature type="chain" id="PRO_5001495474" description="Secreted protein" evidence="1">
    <location>
        <begin position="22"/>
        <end position="77"/>
    </location>
</feature>
<sequence>MAERSVSAKMVILVIQVLVNAGQYLTNGTTCYPNHGDAEPGRSLATYPKKQRSADCIRSEMICMVWFTGGNIRNVSQ</sequence>
<dbReference type="GeneID" id="63697839"/>
<dbReference type="EMBL" id="KK088437">
    <property type="protein sequence ID" value="EYE92404.1"/>
    <property type="molecule type" value="Genomic_DNA"/>
</dbReference>
<keyword evidence="1" id="KW-0732">Signal</keyword>
<accession>A0A017S706</accession>
<proteinExistence type="predicted"/>
<dbReference type="AlphaFoldDB" id="A0A017S706"/>
<keyword evidence="3" id="KW-1185">Reference proteome</keyword>
<evidence type="ECO:0008006" key="4">
    <source>
        <dbReference type="Google" id="ProtNLM"/>
    </source>
</evidence>
<name>A0A017S706_ASPRC</name>
<evidence type="ECO:0000313" key="3">
    <source>
        <dbReference type="Proteomes" id="UP000019804"/>
    </source>
</evidence>
<organism evidence="2 3">
    <name type="scientific">Aspergillus ruber (strain CBS 135680)</name>
    <dbReference type="NCBI Taxonomy" id="1388766"/>
    <lineage>
        <taxon>Eukaryota</taxon>
        <taxon>Fungi</taxon>
        <taxon>Dikarya</taxon>
        <taxon>Ascomycota</taxon>
        <taxon>Pezizomycotina</taxon>
        <taxon>Eurotiomycetes</taxon>
        <taxon>Eurotiomycetidae</taxon>
        <taxon>Eurotiales</taxon>
        <taxon>Aspergillaceae</taxon>
        <taxon>Aspergillus</taxon>
        <taxon>Aspergillus subgen. Aspergillus</taxon>
    </lineage>
</organism>
<dbReference type="HOGENOM" id="CLU_2637660_0_0_1"/>
<feature type="signal peptide" evidence="1">
    <location>
        <begin position="1"/>
        <end position="21"/>
    </location>
</feature>
<protein>
    <recommendedName>
        <fullName evidence="4">Secreted protein</fullName>
    </recommendedName>
</protein>
<gene>
    <name evidence="2" type="ORF">EURHEDRAFT_415527</name>
</gene>
<dbReference type="RefSeq" id="XP_040636092.1">
    <property type="nucleotide sequence ID" value="XM_040782715.1"/>
</dbReference>
<reference evidence="3" key="1">
    <citation type="journal article" date="2014" name="Nat. Commun.">
        <title>Genomic adaptations of the halophilic Dead Sea filamentous fungus Eurotium rubrum.</title>
        <authorList>
            <person name="Kis-Papo T."/>
            <person name="Weig A.R."/>
            <person name="Riley R."/>
            <person name="Persoh D."/>
            <person name="Salamov A."/>
            <person name="Sun H."/>
            <person name="Lipzen A."/>
            <person name="Wasser S.P."/>
            <person name="Rambold G."/>
            <person name="Grigoriev I.V."/>
            <person name="Nevo E."/>
        </authorList>
    </citation>
    <scope>NUCLEOTIDE SEQUENCE [LARGE SCALE GENOMIC DNA]</scope>
    <source>
        <strain evidence="3">CBS 135680</strain>
    </source>
</reference>
<evidence type="ECO:0000313" key="2">
    <source>
        <dbReference type="EMBL" id="EYE92404.1"/>
    </source>
</evidence>
<dbReference type="Proteomes" id="UP000019804">
    <property type="component" value="Unassembled WGS sequence"/>
</dbReference>
<evidence type="ECO:0000256" key="1">
    <source>
        <dbReference type="SAM" id="SignalP"/>
    </source>
</evidence>